<dbReference type="PANTHER" id="PTHR43448:SF2">
    <property type="entry name" value="PROTOHEME IX FARNESYLTRANSFERASE, MITOCHONDRIAL"/>
    <property type="match status" value="1"/>
</dbReference>
<evidence type="ECO:0000256" key="1">
    <source>
        <dbReference type="ARBA" id="ARBA00004141"/>
    </source>
</evidence>
<feature type="transmembrane region" description="Helical" evidence="8">
    <location>
        <begin position="387"/>
        <end position="410"/>
    </location>
</feature>
<evidence type="ECO:0000256" key="6">
    <source>
        <dbReference type="ARBA" id="ARBA00023136"/>
    </source>
</evidence>
<dbReference type="Pfam" id="PF01040">
    <property type="entry name" value="UbiA"/>
    <property type="match status" value="1"/>
</dbReference>
<evidence type="ECO:0000313" key="10">
    <source>
        <dbReference type="Proteomes" id="UP000326396"/>
    </source>
</evidence>
<keyword evidence="4 8" id="KW-1133">Transmembrane helix</keyword>
<dbReference type="Gene3D" id="1.10.357.140">
    <property type="entry name" value="UbiA prenyltransferase"/>
    <property type="match status" value="1"/>
</dbReference>
<dbReference type="NCBIfam" id="TIGR01473">
    <property type="entry name" value="cyoE_ctaB"/>
    <property type="match status" value="1"/>
</dbReference>
<feature type="transmembrane region" description="Helical" evidence="8">
    <location>
        <begin position="192"/>
        <end position="216"/>
    </location>
</feature>
<name>A0A5N6PXE0_9ASTR</name>
<evidence type="ECO:0000256" key="5">
    <source>
        <dbReference type="ARBA" id="ARBA00023133"/>
    </source>
</evidence>
<feature type="transmembrane region" description="Helical" evidence="8">
    <location>
        <begin position="170"/>
        <end position="186"/>
    </location>
</feature>
<keyword evidence="5" id="KW-0350">Heme biosynthesis</keyword>
<dbReference type="InterPro" id="IPR000537">
    <property type="entry name" value="UbiA_prenyltransferase"/>
</dbReference>
<dbReference type="GO" id="GO:0008495">
    <property type="term" value="F:protoheme IX farnesyltransferase activity"/>
    <property type="evidence" value="ECO:0007669"/>
    <property type="project" value="InterPro"/>
</dbReference>
<comment type="caution">
    <text evidence="9">The sequence shown here is derived from an EMBL/GenBank/DDBJ whole genome shotgun (WGS) entry which is preliminary data.</text>
</comment>
<keyword evidence="10" id="KW-1185">Reference proteome</keyword>
<feature type="transmembrane region" description="Helical" evidence="8">
    <location>
        <begin position="292"/>
        <end position="313"/>
    </location>
</feature>
<feature type="transmembrane region" description="Helical" evidence="8">
    <location>
        <begin position="263"/>
        <end position="280"/>
    </location>
</feature>
<dbReference type="Proteomes" id="UP000326396">
    <property type="component" value="Linkage Group LG10"/>
</dbReference>
<dbReference type="HAMAP" id="MF_00154">
    <property type="entry name" value="CyoE_CtaB"/>
    <property type="match status" value="1"/>
</dbReference>
<evidence type="ECO:0000256" key="3">
    <source>
        <dbReference type="ARBA" id="ARBA00022692"/>
    </source>
</evidence>
<dbReference type="AlphaFoldDB" id="A0A5N6PXE0"/>
<evidence type="ECO:0000256" key="7">
    <source>
        <dbReference type="ARBA" id="ARBA00030253"/>
    </source>
</evidence>
<dbReference type="PANTHER" id="PTHR43448">
    <property type="entry name" value="PROTOHEME IX FARNESYLTRANSFERASE, MITOCHONDRIAL"/>
    <property type="match status" value="1"/>
</dbReference>
<gene>
    <name evidence="9" type="ORF">E3N88_04488</name>
</gene>
<keyword evidence="6 8" id="KW-0472">Membrane</keyword>
<dbReference type="GO" id="GO:0006784">
    <property type="term" value="P:heme A biosynthetic process"/>
    <property type="evidence" value="ECO:0007669"/>
    <property type="project" value="TreeGrafter"/>
</dbReference>
<comment type="subcellular location">
    <subcellularLocation>
        <location evidence="1">Membrane</location>
        <topology evidence="1">Multi-pass membrane protein</topology>
    </subcellularLocation>
</comment>
<feature type="transmembrane region" description="Helical" evidence="8">
    <location>
        <begin position="237"/>
        <end position="257"/>
    </location>
</feature>
<reference evidence="9 10" key="1">
    <citation type="submission" date="2019-05" db="EMBL/GenBank/DDBJ databases">
        <title>Mikania micrantha, genome provides insights into the molecular mechanism of rapid growth.</title>
        <authorList>
            <person name="Liu B."/>
        </authorList>
    </citation>
    <scope>NUCLEOTIDE SEQUENCE [LARGE SCALE GENOMIC DNA]</scope>
    <source>
        <strain evidence="9">NLD-2019</strain>
        <tissue evidence="9">Leaf</tissue>
    </source>
</reference>
<proteinExistence type="inferred from homology"/>
<dbReference type="OrthoDB" id="5211at2759"/>
<dbReference type="InterPro" id="IPR006369">
    <property type="entry name" value="Protohaem_IX_farnesylTrfase"/>
</dbReference>
<dbReference type="GO" id="GO:0016020">
    <property type="term" value="C:membrane"/>
    <property type="evidence" value="ECO:0007669"/>
    <property type="project" value="UniProtKB-SubCell"/>
</dbReference>
<keyword evidence="3 8" id="KW-0812">Transmembrane</keyword>
<protein>
    <recommendedName>
        <fullName evidence="7">Heme O synthase</fullName>
    </recommendedName>
</protein>
<organism evidence="9 10">
    <name type="scientific">Mikania micrantha</name>
    <name type="common">bitter vine</name>
    <dbReference type="NCBI Taxonomy" id="192012"/>
    <lineage>
        <taxon>Eukaryota</taxon>
        <taxon>Viridiplantae</taxon>
        <taxon>Streptophyta</taxon>
        <taxon>Embryophyta</taxon>
        <taxon>Tracheophyta</taxon>
        <taxon>Spermatophyta</taxon>
        <taxon>Magnoliopsida</taxon>
        <taxon>eudicotyledons</taxon>
        <taxon>Gunneridae</taxon>
        <taxon>Pentapetalae</taxon>
        <taxon>asterids</taxon>
        <taxon>campanulids</taxon>
        <taxon>Asterales</taxon>
        <taxon>Asteraceae</taxon>
        <taxon>Asteroideae</taxon>
        <taxon>Heliantheae alliance</taxon>
        <taxon>Eupatorieae</taxon>
        <taxon>Mikania</taxon>
    </lineage>
</organism>
<feature type="transmembrane region" description="Helical" evidence="8">
    <location>
        <begin position="319"/>
        <end position="340"/>
    </location>
</feature>
<evidence type="ECO:0000256" key="8">
    <source>
        <dbReference type="SAM" id="Phobius"/>
    </source>
</evidence>
<evidence type="ECO:0000256" key="2">
    <source>
        <dbReference type="ARBA" id="ARBA00022679"/>
    </source>
</evidence>
<accession>A0A5N6PXE0</accession>
<dbReference type="FunFam" id="1.10.357.140:FF:000006">
    <property type="entry name" value="Protoheme IX farnesyltransferase, mitochondrial"/>
    <property type="match status" value="1"/>
</dbReference>
<sequence>MAKRLINGGIFVQVVKASDYYYIHQETFNTSSPSTAAEPSPLPSAIFFRRSATVLPVSESMWKRKNSLSHLVRLATSTSSNFHSPLNIQPASVRLLQISGAHHGYGLITRSSSTAVGPSSGPAKLGIPGLDRVAAIGSTVVDTTTFGTREVADIARHYSRCYWELSKAKLSMLVVATSGAGYVLGSGSTVDLAGLCYTCVGTMMVAASASTLNQVFEVKNDAMMNRTKRRPLPSGRLTIPHAVTWASFVGFAGTGLLASEANLLAAGLGASNLFLYAYVYTPLKQIHPVNTWVGAVVGAIPPLMGWAAATGQISSINAWILPAALYFWQIPHFMALAYLCRDDYAAGGFKMFSLADPSGRRTALVALRNCIYLLPLGYLAYDLGITDGWFCLESTLLALAISGTAVSFLLNRTKGTARRMFHASLLYLPVFMSGLMFHRVYNDDQHSLASQDAKGNMVISHASTSHSQETINPDKAKHAKDKTVVSRPPVAYASVAPFPFLPAPIYASS</sequence>
<dbReference type="GO" id="GO:0005739">
    <property type="term" value="C:mitochondrion"/>
    <property type="evidence" value="ECO:0007669"/>
    <property type="project" value="TreeGrafter"/>
</dbReference>
<dbReference type="EMBL" id="SZYD01000002">
    <property type="protein sequence ID" value="KAD7117220.1"/>
    <property type="molecule type" value="Genomic_DNA"/>
</dbReference>
<keyword evidence="2" id="KW-0808">Transferase</keyword>
<evidence type="ECO:0000313" key="9">
    <source>
        <dbReference type="EMBL" id="KAD7117220.1"/>
    </source>
</evidence>
<evidence type="ECO:0000256" key="4">
    <source>
        <dbReference type="ARBA" id="ARBA00022989"/>
    </source>
</evidence>
<dbReference type="InterPro" id="IPR044878">
    <property type="entry name" value="UbiA_sf"/>
</dbReference>
<dbReference type="CDD" id="cd13957">
    <property type="entry name" value="PT_UbiA_Cox10"/>
    <property type="match status" value="1"/>
</dbReference>
<feature type="transmembrane region" description="Helical" evidence="8">
    <location>
        <begin position="361"/>
        <end position="381"/>
    </location>
</feature>